<dbReference type="Gene3D" id="3.30.360.20">
    <property type="entry name" value="RNA 3'-terminal phosphate cyclase, insert domain"/>
    <property type="match status" value="1"/>
</dbReference>
<reference evidence="9 10" key="1">
    <citation type="submission" date="2022-09" db="EMBL/GenBank/DDBJ databases">
        <title>Xylan utilization by haloarchaea-nanohaloarchaea associations.</title>
        <authorList>
            <person name="Yakimov M."/>
        </authorList>
    </citation>
    <scope>NUCLEOTIDE SEQUENCE [LARGE SCALE GENOMIC DNA]</scope>
    <source>
        <strain evidence="9 10">SVXNc</strain>
    </source>
</reference>
<dbReference type="InterPro" id="IPR013792">
    <property type="entry name" value="RNA3'P_cycl/enolpyr_Trfase_a/b"/>
</dbReference>
<dbReference type="NCBIfam" id="TIGR03399">
    <property type="entry name" value="RNA_3prim_cycl"/>
    <property type="match status" value="1"/>
</dbReference>
<dbReference type="Proteomes" id="UP001218034">
    <property type="component" value="Chromosome"/>
</dbReference>
<sequence length="337" mass="37005">MIKIDGKAGGGQILRTALSMSAIKGEDFRIENIRGSRSDPGLKSQHLECVRTIQRLCDADVKGAELSSEKLVFKPNKLEPENLTVDIGTAGSISLLIDSVLPLITQFNEDFRLTVKGGTHVRYSPAFESLEAKLDLLERFGLQTEIRLEKTGYYPKGGGKITLTAEPSSMKPVVLTNRGKLKSLEIQSKASVELEEKQVADRQLEELLELLEDRLSSVLVEKDSVYVDTLSTGSSLVLKADYGDSLAVFDALGERGKRSEQVASEVFEQFETFENTEGAIDRHLADQLMVFMGLAGGKIRVPQITPHIQTNLEVLKKFGVELGCSMDKNSVLISSKS</sequence>
<evidence type="ECO:0000256" key="4">
    <source>
        <dbReference type="ARBA" id="ARBA00022741"/>
    </source>
</evidence>
<evidence type="ECO:0000256" key="3">
    <source>
        <dbReference type="ARBA" id="ARBA00022598"/>
    </source>
</evidence>
<protein>
    <recommendedName>
        <fullName evidence="2 5">RNA 3'-terminal phosphate cyclase</fullName>
        <shortName evidence="5">RNA cyclase</shortName>
        <shortName evidence="5">RNA-3'-phosphate cyclase</shortName>
        <ecNumber evidence="5 6">6.5.1.4</ecNumber>
    </recommendedName>
</protein>
<comment type="catalytic activity">
    <reaction evidence="5">
        <text>a 3'-end 3'-phospho-ribonucleotide-RNA + ATP = a 3'-end 2',3'-cyclophospho-ribonucleotide-RNA + AMP + diphosphate</text>
        <dbReference type="Rhea" id="RHEA:23976"/>
        <dbReference type="Rhea" id="RHEA-COMP:10463"/>
        <dbReference type="Rhea" id="RHEA-COMP:10464"/>
        <dbReference type="ChEBI" id="CHEBI:30616"/>
        <dbReference type="ChEBI" id="CHEBI:33019"/>
        <dbReference type="ChEBI" id="CHEBI:83062"/>
        <dbReference type="ChEBI" id="CHEBI:83064"/>
        <dbReference type="ChEBI" id="CHEBI:456215"/>
        <dbReference type="EC" id="6.5.1.4"/>
    </reaction>
</comment>
<dbReference type="GeneID" id="90589523"/>
<feature type="domain" description="RNA 3'-terminal phosphate cyclase insert" evidence="8">
    <location>
        <begin position="176"/>
        <end position="269"/>
    </location>
</feature>
<dbReference type="NCBIfam" id="NF003246">
    <property type="entry name" value="PRK04204.1-2"/>
    <property type="match status" value="1"/>
</dbReference>
<evidence type="ECO:0000256" key="6">
    <source>
        <dbReference type="NCBIfam" id="TIGR03399"/>
    </source>
</evidence>
<gene>
    <name evidence="9" type="primary">rcl1</name>
    <name evidence="5" type="synonym">rtcA</name>
    <name evidence="9" type="ORF">SVXNc_0088</name>
</gene>
<keyword evidence="3 5" id="KW-0436">Ligase</keyword>
<dbReference type="InterPro" id="IPR037136">
    <property type="entry name" value="RNA3'_phos_cyclase_dom_sf"/>
</dbReference>
<accession>A0ABY8CF51</accession>
<feature type="binding site" evidence="5">
    <location>
        <begin position="283"/>
        <end position="287"/>
    </location>
    <ligand>
        <name>ATP</name>
        <dbReference type="ChEBI" id="CHEBI:30616"/>
    </ligand>
</feature>
<dbReference type="HAMAP" id="MF_00200">
    <property type="entry name" value="RTC"/>
    <property type="match status" value="1"/>
</dbReference>
<keyword evidence="10" id="KW-1185">Reference proteome</keyword>
<keyword evidence="5" id="KW-0067">ATP-binding</keyword>
<evidence type="ECO:0000259" key="8">
    <source>
        <dbReference type="Pfam" id="PF05189"/>
    </source>
</evidence>
<keyword evidence="4 5" id="KW-0547">Nucleotide-binding</keyword>
<evidence type="ECO:0000313" key="10">
    <source>
        <dbReference type="Proteomes" id="UP001218034"/>
    </source>
</evidence>
<dbReference type="SUPFAM" id="SSF52913">
    <property type="entry name" value="RNA 3'-terminal phosphate cyclase, RPTC, insert domain"/>
    <property type="match status" value="1"/>
</dbReference>
<proteinExistence type="inferred from homology"/>
<evidence type="ECO:0000313" key="9">
    <source>
        <dbReference type="EMBL" id="WEL19120.1"/>
    </source>
</evidence>
<evidence type="ECO:0000256" key="2">
    <source>
        <dbReference type="ARBA" id="ARBA00021428"/>
    </source>
</evidence>
<dbReference type="InterPro" id="IPR023797">
    <property type="entry name" value="RNA3'_phos_cyclase_dom"/>
</dbReference>
<comment type="similarity">
    <text evidence="1 5">Belongs to the RNA 3'-terminal cyclase family. Type 1 subfamily.</text>
</comment>
<comment type="subcellular location">
    <subcellularLocation>
        <location evidence="5">Cytoplasm</location>
    </subcellularLocation>
</comment>
<evidence type="ECO:0000259" key="7">
    <source>
        <dbReference type="Pfam" id="PF01137"/>
    </source>
</evidence>
<dbReference type="SUPFAM" id="SSF55205">
    <property type="entry name" value="EPT/RTPC-like"/>
    <property type="match status" value="1"/>
</dbReference>
<dbReference type="RefSeq" id="WP_347721992.1">
    <property type="nucleotide sequence ID" value="NZ_CP104395.1"/>
</dbReference>
<organism evidence="9 10">
    <name type="scientific">Candidatus Nanohalococcus occultus</name>
    <dbReference type="NCBI Taxonomy" id="2978047"/>
    <lineage>
        <taxon>Archaea</taxon>
        <taxon>Candidatus Nanohalarchaeota</taxon>
        <taxon>Candidatus Nanohalarchaeota incertae sedis</taxon>
        <taxon>Candidatus Nanohalococcus</taxon>
    </lineage>
</organism>
<dbReference type="Pfam" id="PF05189">
    <property type="entry name" value="RTC_insert"/>
    <property type="match status" value="1"/>
</dbReference>
<feature type="active site" description="Tele-AMP-histidine intermediate" evidence="5">
    <location>
        <position position="307"/>
    </location>
</feature>
<dbReference type="Gene3D" id="3.65.10.20">
    <property type="entry name" value="RNA 3'-terminal phosphate cyclase domain"/>
    <property type="match status" value="1"/>
</dbReference>
<name>A0ABY8CF51_9ARCH</name>
<dbReference type="Pfam" id="PF01137">
    <property type="entry name" value="RTC"/>
    <property type="match status" value="1"/>
</dbReference>
<dbReference type="InterPro" id="IPR017770">
    <property type="entry name" value="RNA3'_term_phos_cyc_type_1"/>
</dbReference>
<keyword evidence="5" id="KW-0963">Cytoplasm</keyword>
<comment type="function">
    <text evidence="5">Catalyzes the conversion of 3'-phosphate to a 2',3'-cyclic phosphodiester at the end of RNA. The mechanism of action of the enzyme occurs in 3 steps: (A) adenylation of the enzyme by ATP; (B) transfer of adenylate to an RNA-N3'P to produce RNA-N3'PP5'A; (C) and attack of the adjacent 2'-hydroxyl on the 3'-phosphorus in the diester linkage to produce the cyclic end product. The biological role of this enzyme is unknown but it is likely to function in some aspects of cellular RNA processing.</text>
</comment>
<feature type="domain" description="RNA 3'-terminal phosphate cyclase" evidence="7">
    <location>
        <begin position="8"/>
        <end position="318"/>
    </location>
</feature>
<feature type="binding site" evidence="5">
    <location>
        <position position="98"/>
    </location>
    <ligand>
        <name>ATP</name>
        <dbReference type="ChEBI" id="CHEBI:30616"/>
    </ligand>
</feature>
<dbReference type="PANTHER" id="PTHR11096">
    <property type="entry name" value="RNA 3' TERMINAL PHOSPHATE CYCLASE"/>
    <property type="match status" value="1"/>
</dbReference>
<dbReference type="InterPro" id="IPR013791">
    <property type="entry name" value="RNA3'-term_phos_cycl_insert"/>
</dbReference>
<dbReference type="EC" id="6.5.1.4" evidence="5 6"/>
<evidence type="ECO:0000256" key="5">
    <source>
        <dbReference type="HAMAP-Rule" id="MF_00200"/>
    </source>
</evidence>
<dbReference type="PIRSF" id="PIRSF005378">
    <property type="entry name" value="RNA3'_term_phos_cycl_euk"/>
    <property type="match status" value="1"/>
</dbReference>
<dbReference type="InterPro" id="IPR000228">
    <property type="entry name" value="RNA3'_term_phos_cyc"/>
</dbReference>
<dbReference type="GO" id="GO:0003963">
    <property type="term" value="F:RNA-3'-phosphate cyclase activity"/>
    <property type="evidence" value="ECO:0007669"/>
    <property type="project" value="UniProtKB-EC"/>
</dbReference>
<evidence type="ECO:0000256" key="1">
    <source>
        <dbReference type="ARBA" id="ARBA00009206"/>
    </source>
</evidence>
<dbReference type="EMBL" id="CP104395">
    <property type="protein sequence ID" value="WEL19120.1"/>
    <property type="molecule type" value="Genomic_DNA"/>
</dbReference>
<dbReference type="PANTHER" id="PTHR11096:SF0">
    <property type="entry name" value="RNA 3'-TERMINAL PHOSPHATE CYCLASE"/>
    <property type="match status" value="1"/>
</dbReference>
<dbReference type="InterPro" id="IPR036553">
    <property type="entry name" value="RPTC_insert"/>
</dbReference>